<dbReference type="STRING" id="591205.SAMN05421538_103184"/>
<evidence type="ECO:0000313" key="3">
    <source>
        <dbReference type="Proteomes" id="UP000199344"/>
    </source>
</evidence>
<name>A0A1G6Z872_9RHOB</name>
<dbReference type="EMBL" id="FNAH01000003">
    <property type="protein sequence ID" value="SDD98672.1"/>
    <property type="molecule type" value="Genomic_DNA"/>
</dbReference>
<proteinExistence type="predicted"/>
<keyword evidence="1" id="KW-0732">Signal</keyword>
<gene>
    <name evidence="2" type="ORF">SAMN05421538_103184</name>
</gene>
<sequence>MLPRLIAFAALLALAACASTPERRALDDFNSTVGTANQTVSNIRLIRSLVD</sequence>
<dbReference type="PROSITE" id="PS51257">
    <property type="entry name" value="PROKAR_LIPOPROTEIN"/>
    <property type="match status" value="1"/>
</dbReference>
<dbReference type="AlphaFoldDB" id="A0A1G6Z872"/>
<reference evidence="2 3" key="1">
    <citation type="submission" date="2016-10" db="EMBL/GenBank/DDBJ databases">
        <authorList>
            <person name="de Groot N.N."/>
        </authorList>
    </citation>
    <scope>NUCLEOTIDE SEQUENCE [LARGE SCALE GENOMIC DNA]</scope>
    <source>
        <strain evidence="2 3">DSM 22220</strain>
    </source>
</reference>
<dbReference type="Proteomes" id="UP000199344">
    <property type="component" value="Unassembled WGS sequence"/>
</dbReference>
<accession>A0A1G6Z872</accession>
<feature type="chain" id="PRO_5011741115" description="Lipoprotein" evidence="1">
    <location>
        <begin position="19"/>
        <end position="51"/>
    </location>
</feature>
<protein>
    <recommendedName>
        <fullName evidence="4">Lipoprotein</fullName>
    </recommendedName>
</protein>
<feature type="signal peptide" evidence="1">
    <location>
        <begin position="1"/>
        <end position="18"/>
    </location>
</feature>
<evidence type="ECO:0000256" key="1">
    <source>
        <dbReference type="SAM" id="SignalP"/>
    </source>
</evidence>
<dbReference type="RefSeq" id="WP_176804985.1">
    <property type="nucleotide sequence ID" value="NZ_FNAH01000003.1"/>
</dbReference>
<evidence type="ECO:0000313" key="2">
    <source>
        <dbReference type="EMBL" id="SDD98672.1"/>
    </source>
</evidence>
<organism evidence="2 3">
    <name type="scientific">Paracoccus isoporae</name>
    <dbReference type="NCBI Taxonomy" id="591205"/>
    <lineage>
        <taxon>Bacteria</taxon>
        <taxon>Pseudomonadati</taxon>
        <taxon>Pseudomonadota</taxon>
        <taxon>Alphaproteobacteria</taxon>
        <taxon>Rhodobacterales</taxon>
        <taxon>Paracoccaceae</taxon>
        <taxon>Paracoccus</taxon>
    </lineage>
</organism>
<keyword evidence="3" id="KW-1185">Reference proteome</keyword>
<evidence type="ECO:0008006" key="4">
    <source>
        <dbReference type="Google" id="ProtNLM"/>
    </source>
</evidence>